<feature type="domain" description="Core-binding (CB)" evidence="7">
    <location>
        <begin position="57"/>
        <end position="138"/>
    </location>
</feature>
<evidence type="ECO:0000313" key="9">
    <source>
        <dbReference type="Proteomes" id="UP000224203"/>
    </source>
</evidence>
<sequence length="348" mass="40856">MVIYKDTNRGTYYFITRVKMKNGKTKQVKRRGFKTKSEAKKAEAEMLLNEELFNANFSFDFVANEYLNWYKKRRKASSYLKISSIINVHLLPRFFSKNINSIRTKDITKYQNDIIGEYSVSHVKKIHTVLSAIFNFAIKHEYTKENPARKVGNIELVEEKHVDYWTLEEFKAFIQHVDEPFYYALFMTLYYSGMRKGELLALTWSDINFETNTIIVSKTVYNRNVTSPKTQSSIRNIIMPTHVMKLLEELKKGNKLSYVVFGEFHSHLSTTTLDRKYDKYVKQSSVKKIHIHDFRHSHASYLINKNTIVSVVAQRLGHSDVATTLNTYSHLYPTTEKEAVLKMEDDFK</sequence>
<dbReference type="Pfam" id="PF14659">
    <property type="entry name" value="Phage_int_SAM_3"/>
    <property type="match status" value="1"/>
</dbReference>
<evidence type="ECO:0000256" key="2">
    <source>
        <dbReference type="ARBA" id="ARBA00022908"/>
    </source>
</evidence>
<dbReference type="GO" id="GO:0003677">
    <property type="term" value="F:DNA binding"/>
    <property type="evidence" value="ECO:0007669"/>
    <property type="project" value="UniProtKB-UniRule"/>
</dbReference>
<reference evidence="8 9" key="1">
    <citation type="submission" date="2017-09" db="EMBL/GenBank/DDBJ databases">
        <title>Large-scale bioinformatics analysis of Bacillus genomes uncovers conserved roles of natural products in bacterial physiology.</title>
        <authorList>
            <consortium name="Agbiome Team Llc"/>
            <person name="Bleich R.M."/>
            <person name="Grubbs K.J."/>
            <person name="Santa Maria K.C."/>
            <person name="Allen S.E."/>
            <person name="Farag S."/>
            <person name="Shank E.A."/>
            <person name="Bowers A."/>
        </authorList>
    </citation>
    <scope>NUCLEOTIDE SEQUENCE [LARGE SCALE GENOMIC DNA]</scope>
    <source>
        <strain evidence="8 9">AFS041711</strain>
    </source>
</reference>
<dbReference type="InterPro" id="IPR044068">
    <property type="entry name" value="CB"/>
</dbReference>
<dbReference type="AlphaFoldDB" id="A0A9X7CSE0"/>
<comment type="caution">
    <text evidence="8">The sequence shown here is derived from an EMBL/GenBank/DDBJ whole genome shotgun (WGS) entry which is preliminary data.</text>
</comment>
<dbReference type="PROSITE" id="PS51898">
    <property type="entry name" value="TYR_RECOMBINASE"/>
    <property type="match status" value="1"/>
</dbReference>
<protein>
    <submittedName>
        <fullName evidence="8">Site-specific integrase</fullName>
    </submittedName>
</protein>
<dbReference type="EMBL" id="NULI01000004">
    <property type="protein sequence ID" value="PGS83988.1"/>
    <property type="molecule type" value="Genomic_DNA"/>
</dbReference>
<dbReference type="InterPro" id="IPR010998">
    <property type="entry name" value="Integrase_recombinase_N"/>
</dbReference>
<accession>A0A9X7CSE0</accession>
<keyword evidence="4" id="KW-0233">DNA recombination</keyword>
<evidence type="ECO:0000259" key="7">
    <source>
        <dbReference type="PROSITE" id="PS51900"/>
    </source>
</evidence>
<dbReference type="InterPro" id="IPR002104">
    <property type="entry name" value="Integrase_catalytic"/>
</dbReference>
<dbReference type="InterPro" id="IPR013762">
    <property type="entry name" value="Integrase-like_cat_sf"/>
</dbReference>
<dbReference type="SUPFAM" id="SSF56349">
    <property type="entry name" value="DNA breaking-rejoining enzymes"/>
    <property type="match status" value="1"/>
</dbReference>
<comment type="similarity">
    <text evidence="1">Belongs to the 'phage' integrase family.</text>
</comment>
<evidence type="ECO:0000259" key="6">
    <source>
        <dbReference type="PROSITE" id="PS51898"/>
    </source>
</evidence>
<evidence type="ECO:0000256" key="3">
    <source>
        <dbReference type="ARBA" id="ARBA00023125"/>
    </source>
</evidence>
<dbReference type="Pfam" id="PF14657">
    <property type="entry name" value="Arm-DNA-bind_4"/>
    <property type="match status" value="1"/>
</dbReference>
<dbReference type="Gene3D" id="1.10.150.130">
    <property type="match status" value="1"/>
</dbReference>
<dbReference type="GO" id="GO:0015074">
    <property type="term" value="P:DNA integration"/>
    <property type="evidence" value="ECO:0007669"/>
    <property type="project" value="UniProtKB-KW"/>
</dbReference>
<dbReference type="Pfam" id="PF00589">
    <property type="entry name" value="Phage_integrase"/>
    <property type="match status" value="1"/>
</dbReference>
<gene>
    <name evidence="8" type="ORF">COC69_01105</name>
</gene>
<keyword evidence="2" id="KW-0229">DNA integration</keyword>
<dbReference type="RefSeq" id="WP_098782146.1">
    <property type="nucleotide sequence ID" value="NZ_NULI01000004.1"/>
</dbReference>
<feature type="domain" description="Tyr recombinase" evidence="6">
    <location>
        <begin position="160"/>
        <end position="341"/>
    </location>
</feature>
<dbReference type="InterPro" id="IPR028259">
    <property type="entry name" value="AP2-like_int_N"/>
</dbReference>
<dbReference type="Gene3D" id="1.10.443.10">
    <property type="entry name" value="Intergrase catalytic core"/>
    <property type="match status" value="1"/>
</dbReference>
<organism evidence="8 9">
    <name type="scientific">Bacillus cereus</name>
    <dbReference type="NCBI Taxonomy" id="1396"/>
    <lineage>
        <taxon>Bacteria</taxon>
        <taxon>Bacillati</taxon>
        <taxon>Bacillota</taxon>
        <taxon>Bacilli</taxon>
        <taxon>Bacillales</taxon>
        <taxon>Bacillaceae</taxon>
        <taxon>Bacillus</taxon>
        <taxon>Bacillus cereus group</taxon>
    </lineage>
</organism>
<dbReference type="CDD" id="cd01189">
    <property type="entry name" value="INT_ICEBs1_C_like"/>
    <property type="match status" value="1"/>
</dbReference>
<keyword evidence="3 5" id="KW-0238">DNA-binding</keyword>
<evidence type="ECO:0000313" key="8">
    <source>
        <dbReference type="EMBL" id="PGS83988.1"/>
    </source>
</evidence>
<evidence type="ECO:0000256" key="1">
    <source>
        <dbReference type="ARBA" id="ARBA00008857"/>
    </source>
</evidence>
<evidence type="ECO:0000256" key="4">
    <source>
        <dbReference type="ARBA" id="ARBA00023172"/>
    </source>
</evidence>
<evidence type="ECO:0000256" key="5">
    <source>
        <dbReference type="PROSITE-ProRule" id="PRU01248"/>
    </source>
</evidence>
<name>A0A9X7CSE0_BACCE</name>
<dbReference type="GO" id="GO:0006310">
    <property type="term" value="P:DNA recombination"/>
    <property type="evidence" value="ECO:0007669"/>
    <property type="project" value="UniProtKB-KW"/>
</dbReference>
<dbReference type="PROSITE" id="PS51900">
    <property type="entry name" value="CB"/>
    <property type="match status" value="1"/>
</dbReference>
<dbReference type="InterPro" id="IPR004107">
    <property type="entry name" value="Integrase_SAM-like_N"/>
</dbReference>
<dbReference type="PANTHER" id="PTHR30349:SF64">
    <property type="entry name" value="PROPHAGE INTEGRASE INTD-RELATED"/>
    <property type="match status" value="1"/>
</dbReference>
<dbReference type="InterPro" id="IPR050090">
    <property type="entry name" value="Tyrosine_recombinase_XerCD"/>
</dbReference>
<dbReference type="Proteomes" id="UP000224203">
    <property type="component" value="Unassembled WGS sequence"/>
</dbReference>
<proteinExistence type="inferred from homology"/>
<dbReference type="PANTHER" id="PTHR30349">
    <property type="entry name" value="PHAGE INTEGRASE-RELATED"/>
    <property type="match status" value="1"/>
</dbReference>
<dbReference type="InterPro" id="IPR011010">
    <property type="entry name" value="DNA_brk_join_enz"/>
</dbReference>